<dbReference type="GO" id="GO:0016020">
    <property type="term" value="C:membrane"/>
    <property type="evidence" value="ECO:0007669"/>
    <property type="project" value="UniProtKB-SubCell"/>
</dbReference>
<dbReference type="InterPro" id="IPR036179">
    <property type="entry name" value="Ig-like_dom_sf"/>
</dbReference>
<dbReference type="Gene3D" id="2.60.40.10">
    <property type="entry name" value="Immunoglobulins"/>
    <property type="match status" value="1"/>
</dbReference>
<dbReference type="PANTHER" id="PTHR44170:SF8">
    <property type="entry name" value="NETRIN RECEPTOR DCC"/>
    <property type="match status" value="1"/>
</dbReference>
<dbReference type="InterPro" id="IPR003598">
    <property type="entry name" value="Ig_sub2"/>
</dbReference>
<keyword evidence="2" id="KW-0677">Repeat</keyword>
<evidence type="ECO:0000256" key="6">
    <source>
        <dbReference type="ARBA" id="ARBA00023319"/>
    </source>
</evidence>
<proteinExistence type="predicted"/>
<organism evidence="9 10">
    <name type="scientific">Scophthalmus maximus</name>
    <name type="common">Turbot</name>
    <name type="synonym">Psetta maxima</name>
    <dbReference type="NCBI Taxonomy" id="52904"/>
    <lineage>
        <taxon>Eukaryota</taxon>
        <taxon>Metazoa</taxon>
        <taxon>Chordata</taxon>
        <taxon>Craniata</taxon>
        <taxon>Vertebrata</taxon>
        <taxon>Euteleostomi</taxon>
        <taxon>Actinopterygii</taxon>
        <taxon>Neopterygii</taxon>
        <taxon>Teleostei</taxon>
        <taxon>Neoteleostei</taxon>
        <taxon>Acanthomorphata</taxon>
        <taxon>Carangaria</taxon>
        <taxon>Pleuronectiformes</taxon>
        <taxon>Pleuronectoidei</taxon>
        <taxon>Scophthalmidae</taxon>
        <taxon>Scophthalmus</taxon>
    </lineage>
</organism>
<dbReference type="SMART" id="SM00409">
    <property type="entry name" value="IG"/>
    <property type="match status" value="1"/>
</dbReference>
<dbReference type="InterPro" id="IPR003599">
    <property type="entry name" value="Ig_sub"/>
</dbReference>
<evidence type="ECO:0000256" key="3">
    <source>
        <dbReference type="ARBA" id="ARBA00023136"/>
    </source>
</evidence>
<dbReference type="Pfam" id="PF07679">
    <property type="entry name" value="I-set"/>
    <property type="match status" value="1"/>
</dbReference>
<dbReference type="PANTHER" id="PTHR44170">
    <property type="entry name" value="PROTEIN SIDEKICK"/>
    <property type="match status" value="1"/>
</dbReference>
<dbReference type="SMART" id="SM00408">
    <property type="entry name" value="IGc2"/>
    <property type="match status" value="1"/>
</dbReference>
<dbReference type="InterPro" id="IPR007110">
    <property type="entry name" value="Ig-like_dom"/>
</dbReference>
<dbReference type="EMBL" id="VEVO01000014">
    <property type="protein sequence ID" value="KAF0031303.1"/>
    <property type="molecule type" value="Genomic_DNA"/>
</dbReference>
<keyword evidence="6" id="KW-0393">Immunoglobulin domain</keyword>
<dbReference type="Proteomes" id="UP000438429">
    <property type="component" value="Unassembled WGS sequence"/>
</dbReference>
<comment type="subcellular location">
    <subcellularLocation>
        <location evidence="1">Membrane</location>
    </subcellularLocation>
</comment>
<evidence type="ECO:0000256" key="4">
    <source>
        <dbReference type="ARBA" id="ARBA00023157"/>
    </source>
</evidence>
<keyword evidence="5" id="KW-0325">Glycoprotein</keyword>
<feature type="domain" description="Ig-like" evidence="8">
    <location>
        <begin position="207"/>
        <end position="292"/>
    </location>
</feature>
<evidence type="ECO:0000313" key="9">
    <source>
        <dbReference type="EMBL" id="KAF0031303.1"/>
    </source>
</evidence>
<keyword evidence="4" id="KW-1015">Disulfide bond</keyword>
<accession>A0A6A4SAP6</accession>
<gene>
    <name evidence="9" type="ORF">F2P81_015858</name>
</gene>
<evidence type="ECO:0000256" key="1">
    <source>
        <dbReference type="ARBA" id="ARBA00004370"/>
    </source>
</evidence>
<feature type="compositionally biased region" description="Basic and acidic residues" evidence="7">
    <location>
        <begin position="32"/>
        <end position="44"/>
    </location>
</feature>
<evidence type="ECO:0000256" key="5">
    <source>
        <dbReference type="ARBA" id="ARBA00023180"/>
    </source>
</evidence>
<protein>
    <recommendedName>
        <fullName evidence="8">Ig-like domain-containing protein</fullName>
    </recommendedName>
</protein>
<evidence type="ECO:0000256" key="2">
    <source>
        <dbReference type="ARBA" id="ARBA00022737"/>
    </source>
</evidence>
<evidence type="ECO:0000313" key="10">
    <source>
        <dbReference type="Proteomes" id="UP000438429"/>
    </source>
</evidence>
<sequence>MNAMRKKKKLLSVKYPACGSRHKSADVSALMGKERTEKKKEGGWTRDITGRPAGCHGSSGCLPPDDASSCGPSGEVDRQARSTIRRGRPTGEVDRQARSTVRPTDRQASLPPREHDSADPTTFGSNLLEKKISVSRHVSRKSSRERASVYRDEVESDMSSYVRPQQRLVDVGGTAAARCDAEAADCYETFPSSPVHLNSLDCFQLPPQFLNYPTNTLAYESTDIELECAVTGNPPPTVRWTKNGEEVIPSDYFQIVDGSNLQILGLVKSDEGFYQCVAENSAGSSQAMAQLLLREPADS</sequence>
<evidence type="ECO:0000259" key="8">
    <source>
        <dbReference type="PROSITE" id="PS50835"/>
    </source>
</evidence>
<comment type="caution">
    <text evidence="9">The sequence shown here is derived from an EMBL/GenBank/DDBJ whole genome shotgun (WGS) entry which is preliminary data.</text>
</comment>
<feature type="region of interest" description="Disordered" evidence="7">
    <location>
        <begin position="18"/>
        <end position="128"/>
    </location>
</feature>
<dbReference type="InterPro" id="IPR013098">
    <property type="entry name" value="Ig_I-set"/>
</dbReference>
<dbReference type="AlphaFoldDB" id="A0A6A4SAP6"/>
<dbReference type="GO" id="GO:0098609">
    <property type="term" value="P:cell-cell adhesion"/>
    <property type="evidence" value="ECO:0007669"/>
    <property type="project" value="TreeGrafter"/>
</dbReference>
<keyword evidence="3" id="KW-0472">Membrane</keyword>
<name>A0A6A4SAP6_SCOMX</name>
<evidence type="ECO:0000256" key="7">
    <source>
        <dbReference type="SAM" id="MobiDB-lite"/>
    </source>
</evidence>
<reference evidence="9 10" key="1">
    <citation type="submission" date="2019-06" db="EMBL/GenBank/DDBJ databases">
        <title>Draft genomes of female and male turbot (Scophthalmus maximus).</title>
        <authorList>
            <person name="Xu H."/>
            <person name="Xu X.-W."/>
            <person name="Shao C."/>
            <person name="Chen S."/>
        </authorList>
    </citation>
    <scope>NUCLEOTIDE SEQUENCE [LARGE SCALE GENOMIC DNA]</scope>
    <source>
        <strain evidence="9">Ysfricsl-2016a</strain>
        <tissue evidence="9">Blood</tissue>
    </source>
</reference>
<dbReference type="InterPro" id="IPR013783">
    <property type="entry name" value="Ig-like_fold"/>
</dbReference>
<dbReference type="SUPFAM" id="SSF48726">
    <property type="entry name" value="Immunoglobulin"/>
    <property type="match status" value="1"/>
</dbReference>
<dbReference type="PROSITE" id="PS50835">
    <property type="entry name" value="IG_LIKE"/>
    <property type="match status" value="1"/>
</dbReference>
<dbReference type="FunFam" id="2.60.40.10:FF:000004">
    <property type="entry name" value="DCC isoform 1"/>
    <property type="match status" value="1"/>
</dbReference>